<sequence>GKNLVTMNPELQATVGTVLKQLADKKGLIISDVLGDQPGSLARLIANAKMMGFKPLVAGNMKRYMDKHATQKQMQPWADDKGLAVRQTVSFTDGSKQSIEMTLVANYFGMNLLKPGMKGPQVDNIKQALDEFKNENIPNEGIVDYVIGRHLFPGVFVIAKHKDPNQQKYLRYLNMGEGPCYVLFDAYHLTHLEVVNTIASVILFGQETINNGTTPVAKSAAIAKSHLKKGQTLDGIGGDTVYGQIYHINESKNYLPVGLAEGAILLRDITQDEPISFDDVKLPINPATKILGLV</sequence>
<name>A0A1F7IYK0_9BACT</name>
<dbReference type="PANTHER" id="PTHR37850:SF1">
    <property type="entry name" value="SAF DOMAIN PROTEIN"/>
    <property type="match status" value="1"/>
</dbReference>
<accession>A0A1F7IYK0</accession>
<dbReference type="CDD" id="cd11616">
    <property type="entry name" value="SAF_DH_OX_like"/>
    <property type="match status" value="1"/>
</dbReference>
<proteinExistence type="predicted"/>
<feature type="non-terminal residue" evidence="2">
    <location>
        <position position="1"/>
    </location>
</feature>
<protein>
    <recommendedName>
        <fullName evidence="1">Oxidoreductase DRL-like catalytic domain-containing protein</fullName>
    </recommendedName>
</protein>
<evidence type="ECO:0000313" key="3">
    <source>
        <dbReference type="Proteomes" id="UP000177141"/>
    </source>
</evidence>
<evidence type="ECO:0000313" key="2">
    <source>
        <dbReference type="EMBL" id="OGK48440.1"/>
    </source>
</evidence>
<dbReference type="Proteomes" id="UP000177141">
    <property type="component" value="Unassembled WGS sequence"/>
</dbReference>
<dbReference type="AlphaFoldDB" id="A0A1F7IYK0"/>
<dbReference type="InterPro" id="IPR048423">
    <property type="entry name" value="DRL_cat"/>
</dbReference>
<dbReference type="Pfam" id="PF21135">
    <property type="entry name" value="DRL_cat"/>
    <property type="match status" value="1"/>
</dbReference>
<organism evidence="2 3">
    <name type="scientific">Candidatus Roizmanbacteria bacterium RIFCSPLOWO2_01_FULL_38_12</name>
    <dbReference type="NCBI Taxonomy" id="1802061"/>
    <lineage>
        <taxon>Bacteria</taxon>
        <taxon>Candidatus Roizmaniibacteriota</taxon>
    </lineage>
</organism>
<reference evidence="2 3" key="1">
    <citation type="journal article" date="2016" name="Nat. Commun.">
        <title>Thousands of microbial genomes shed light on interconnected biogeochemical processes in an aquifer system.</title>
        <authorList>
            <person name="Anantharaman K."/>
            <person name="Brown C.T."/>
            <person name="Hug L.A."/>
            <person name="Sharon I."/>
            <person name="Castelle C.J."/>
            <person name="Probst A.J."/>
            <person name="Thomas B.C."/>
            <person name="Singh A."/>
            <person name="Wilkins M.J."/>
            <person name="Karaoz U."/>
            <person name="Brodie E.L."/>
            <person name="Williams K.H."/>
            <person name="Hubbard S.S."/>
            <person name="Banfield J.F."/>
        </authorList>
    </citation>
    <scope>NUCLEOTIDE SEQUENCE [LARGE SCALE GENOMIC DNA]</scope>
</reference>
<feature type="domain" description="Oxidoreductase DRL-like catalytic" evidence="1">
    <location>
        <begin position="35"/>
        <end position="194"/>
    </location>
</feature>
<dbReference type="PANTHER" id="PTHR37850">
    <property type="entry name" value="STRU PROTEIN"/>
    <property type="match status" value="1"/>
</dbReference>
<evidence type="ECO:0000259" key="1">
    <source>
        <dbReference type="Pfam" id="PF21135"/>
    </source>
</evidence>
<dbReference type="EMBL" id="MGAL01000016">
    <property type="protein sequence ID" value="OGK48440.1"/>
    <property type="molecule type" value="Genomic_DNA"/>
</dbReference>
<gene>
    <name evidence="2" type="ORF">A3A93_04575</name>
</gene>
<comment type="caution">
    <text evidence="2">The sequence shown here is derived from an EMBL/GenBank/DDBJ whole genome shotgun (WGS) entry which is preliminary data.</text>
</comment>